<gene>
    <name evidence="1" type="ORF">H7965_06655</name>
</gene>
<dbReference type="Pfam" id="PF09996">
    <property type="entry name" value="DUF2237"/>
    <property type="match status" value="1"/>
</dbReference>
<evidence type="ECO:0000313" key="1">
    <source>
        <dbReference type="EMBL" id="MBC4015001.1"/>
    </source>
</evidence>
<organism evidence="1 2">
    <name type="scientific">Siccirubricoccus deserti</name>
    <dbReference type="NCBI Taxonomy" id="2013562"/>
    <lineage>
        <taxon>Bacteria</taxon>
        <taxon>Pseudomonadati</taxon>
        <taxon>Pseudomonadota</taxon>
        <taxon>Alphaproteobacteria</taxon>
        <taxon>Acetobacterales</taxon>
        <taxon>Roseomonadaceae</taxon>
        <taxon>Siccirubricoccus</taxon>
    </lineage>
</organism>
<dbReference type="InterPro" id="IPR018714">
    <property type="entry name" value="DUF2237"/>
</dbReference>
<dbReference type="Proteomes" id="UP000600101">
    <property type="component" value="Unassembled WGS sequence"/>
</dbReference>
<dbReference type="Gene3D" id="3.30.56.110">
    <property type="entry name" value="Protein of unknown function DUF2237"/>
    <property type="match status" value="1"/>
</dbReference>
<dbReference type="AlphaFoldDB" id="A0A9X0QW16"/>
<accession>A0A9X0QW16</accession>
<keyword evidence="2" id="KW-1185">Reference proteome</keyword>
<dbReference type="PANTHER" id="PTHR37466">
    <property type="entry name" value="SLR1628 PROTEIN"/>
    <property type="match status" value="1"/>
</dbReference>
<reference evidence="1" key="1">
    <citation type="submission" date="2020-08" db="EMBL/GenBank/DDBJ databases">
        <authorList>
            <person name="Hu Y."/>
            <person name="Nguyen S.V."/>
            <person name="Li F."/>
            <person name="Fanning S."/>
        </authorList>
    </citation>
    <scope>NUCLEOTIDE SEQUENCE</scope>
    <source>
        <strain evidence="1">SYSU D8009</strain>
    </source>
</reference>
<dbReference type="EMBL" id="JACOMF010000005">
    <property type="protein sequence ID" value="MBC4015001.1"/>
    <property type="molecule type" value="Genomic_DNA"/>
</dbReference>
<evidence type="ECO:0000313" key="2">
    <source>
        <dbReference type="Proteomes" id="UP000600101"/>
    </source>
</evidence>
<comment type="caution">
    <text evidence="1">The sequence shown here is derived from an EMBL/GenBank/DDBJ whole genome shotgun (WGS) entry which is preliminary data.</text>
</comment>
<protein>
    <submittedName>
        <fullName evidence="1">DUF2237 domain-containing protein</fullName>
    </submittedName>
</protein>
<name>A0A9X0QW16_9PROT</name>
<proteinExistence type="predicted"/>
<sequence length="133" mass="13979">MGPGRGGRGTPPATNVLGGLLLPCSVAPLTGFFRDGCCNTGSEDLGLHVVCVEMSAEFLAFSKSRGNDLSTPLPAYGFAGLRPGDRWCLCAARWEEARQAGLAPKVLLEATHIAALEVCRLEDLRVHAVDAEG</sequence>
<dbReference type="PANTHER" id="PTHR37466:SF1">
    <property type="entry name" value="SLR1628 PROTEIN"/>
    <property type="match status" value="1"/>
</dbReference>